<dbReference type="PANTHER" id="PTHR37424">
    <property type="entry name" value="BACTERIOFERRITIN-ASSOCIATED FERREDOXIN"/>
    <property type="match status" value="1"/>
</dbReference>
<evidence type="ECO:0000256" key="8">
    <source>
        <dbReference type="ARBA" id="ARBA00046332"/>
    </source>
</evidence>
<comment type="similarity">
    <text evidence="8">Belongs to the Bfd family.</text>
</comment>
<sequence>MKDEDIICTCMSVSVKDIRQAIDEGARTVQEVQDKTGAGTVCGVCNEDLEQCVMELLAQLH</sequence>
<evidence type="ECO:0000256" key="7">
    <source>
        <dbReference type="ARBA" id="ARBA00039386"/>
    </source>
</evidence>
<dbReference type="GeneID" id="73795643"/>
<dbReference type="AlphaFoldDB" id="A0A4R3TLZ7"/>
<evidence type="ECO:0000313" key="11">
    <source>
        <dbReference type="Proteomes" id="UP000295773"/>
    </source>
</evidence>
<evidence type="ECO:0000256" key="1">
    <source>
        <dbReference type="ARBA" id="ARBA00022448"/>
    </source>
</evidence>
<dbReference type="Proteomes" id="UP000295773">
    <property type="component" value="Unassembled WGS sequence"/>
</dbReference>
<dbReference type="GO" id="GO:0046872">
    <property type="term" value="F:metal ion binding"/>
    <property type="evidence" value="ECO:0007669"/>
    <property type="project" value="UniProtKB-KW"/>
</dbReference>
<evidence type="ECO:0000256" key="2">
    <source>
        <dbReference type="ARBA" id="ARBA00022714"/>
    </source>
</evidence>
<dbReference type="Pfam" id="PF04324">
    <property type="entry name" value="Fer2_BFD"/>
    <property type="match status" value="1"/>
</dbReference>
<proteinExistence type="inferred from homology"/>
<evidence type="ECO:0000313" key="10">
    <source>
        <dbReference type="EMBL" id="TCU63491.1"/>
    </source>
</evidence>
<evidence type="ECO:0000256" key="3">
    <source>
        <dbReference type="ARBA" id="ARBA00022723"/>
    </source>
</evidence>
<evidence type="ECO:0000256" key="6">
    <source>
        <dbReference type="ARBA" id="ARBA00023014"/>
    </source>
</evidence>
<gene>
    <name evidence="10" type="ORF">EDD61_101143</name>
</gene>
<evidence type="ECO:0000259" key="9">
    <source>
        <dbReference type="Pfam" id="PF04324"/>
    </source>
</evidence>
<keyword evidence="6" id="KW-0411">Iron-sulfur</keyword>
<dbReference type="PANTHER" id="PTHR37424:SF1">
    <property type="entry name" value="BACTERIOFERRITIN-ASSOCIATED FERREDOXIN"/>
    <property type="match status" value="1"/>
</dbReference>
<dbReference type="Gene3D" id="1.10.10.1100">
    <property type="entry name" value="BFD-like [2Fe-2S]-binding domain"/>
    <property type="match status" value="1"/>
</dbReference>
<dbReference type="GO" id="GO:0051537">
    <property type="term" value="F:2 iron, 2 sulfur cluster binding"/>
    <property type="evidence" value="ECO:0007669"/>
    <property type="project" value="UniProtKB-KW"/>
</dbReference>
<keyword evidence="4" id="KW-0249">Electron transport</keyword>
<evidence type="ECO:0000256" key="4">
    <source>
        <dbReference type="ARBA" id="ARBA00022982"/>
    </source>
</evidence>
<accession>A0A4R3TLZ7</accession>
<dbReference type="InterPro" id="IPR007419">
    <property type="entry name" value="BFD-like_2Fe2S-bd_dom"/>
</dbReference>
<reference evidence="10 11" key="1">
    <citation type="submission" date="2019-03" db="EMBL/GenBank/DDBJ databases">
        <title>Genomic Encyclopedia of Type Strains, Phase IV (KMG-IV): sequencing the most valuable type-strain genomes for metagenomic binning, comparative biology and taxonomic classification.</title>
        <authorList>
            <person name="Goeker M."/>
        </authorList>
    </citation>
    <scope>NUCLEOTIDE SEQUENCE [LARGE SCALE GENOMIC DNA]</scope>
    <source>
        <strain evidence="10 11">DSM 29481</strain>
    </source>
</reference>
<keyword evidence="1" id="KW-0813">Transport</keyword>
<comment type="caution">
    <text evidence="10">The sequence shown here is derived from an EMBL/GenBank/DDBJ whole genome shotgun (WGS) entry which is preliminary data.</text>
</comment>
<keyword evidence="11" id="KW-1185">Reference proteome</keyword>
<dbReference type="RefSeq" id="WP_008688470.1">
    <property type="nucleotide sequence ID" value="NZ_AP024510.1"/>
</dbReference>
<keyword evidence="3" id="KW-0479">Metal-binding</keyword>
<dbReference type="InterPro" id="IPR041854">
    <property type="entry name" value="BFD-like_2Fe2S-bd_dom_sf"/>
</dbReference>
<name>A0A4R3TLZ7_9FIRM</name>
<keyword evidence="5" id="KW-0408">Iron</keyword>
<feature type="domain" description="BFD-like [2Fe-2S]-binding" evidence="9">
    <location>
        <begin position="6"/>
        <end position="51"/>
    </location>
</feature>
<protein>
    <recommendedName>
        <fullName evidence="7">Bacterioferritin-associated ferredoxin</fullName>
    </recommendedName>
</protein>
<dbReference type="EMBL" id="SMBP01000001">
    <property type="protein sequence ID" value="TCU63491.1"/>
    <property type="molecule type" value="Genomic_DNA"/>
</dbReference>
<keyword evidence="2" id="KW-0001">2Fe-2S</keyword>
<evidence type="ECO:0000256" key="5">
    <source>
        <dbReference type="ARBA" id="ARBA00023004"/>
    </source>
</evidence>
<dbReference type="InterPro" id="IPR052371">
    <property type="entry name" value="BFD-associated_ferredoxin"/>
</dbReference>
<organism evidence="10 11">
    <name type="scientific">Longicatena caecimuris</name>
    <dbReference type="NCBI Taxonomy" id="1796635"/>
    <lineage>
        <taxon>Bacteria</taxon>
        <taxon>Bacillati</taxon>
        <taxon>Bacillota</taxon>
        <taxon>Erysipelotrichia</taxon>
        <taxon>Erysipelotrichales</taxon>
        <taxon>Erysipelotrichaceae</taxon>
        <taxon>Longicatena</taxon>
    </lineage>
</organism>